<keyword evidence="1" id="KW-0812">Transmembrane</keyword>
<protein>
    <submittedName>
        <fullName evidence="2">Uncharacterized protein</fullName>
    </submittedName>
</protein>
<proteinExistence type="predicted"/>
<evidence type="ECO:0000256" key="1">
    <source>
        <dbReference type="SAM" id="Phobius"/>
    </source>
</evidence>
<keyword evidence="3" id="KW-1185">Reference proteome</keyword>
<dbReference type="AlphaFoldDB" id="A0AAD7C1M8"/>
<comment type="caution">
    <text evidence="2">The sequence shown here is derived from an EMBL/GenBank/DDBJ whole genome shotgun (WGS) entry which is preliminary data.</text>
</comment>
<reference evidence="2" key="1">
    <citation type="submission" date="2023-03" db="EMBL/GenBank/DDBJ databases">
        <title>Massive genome expansion in bonnet fungi (Mycena s.s.) driven by repeated elements and novel gene families across ecological guilds.</title>
        <authorList>
            <consortium name="Lawrence Berkeley National Laboratory"/>
            <person name="Harder C.B."/>
            <person name="Miyauchi S."/>
            <person name="Viragh M."/>
            <person name="Kuo A."/>
            <person name="Thoen E."/>
            <person name="Andreopoulos B."/>
            <person name="Lu D."/>
            <person name="Skrede I."/>
            <person name="Drula E."/>
            <person name="Henrissat B."/>
            <person name="Morin E."/>
            <person name="Kohler A."/>
            <person name="Barry K."/>
            <person name="LaButti K."/>
            <person name="Morin E."/>
            <person name="Salamov A."/>
            <person name="Lipzen A."/>
            <person name="Mereny Z."/>
            <person name="Hegedus B."/>
            <person name="Baldrian P."/>
            <person name="Stursova M."/>
            <person name="Weitz H."/>
            <person name="Taylor A."/>
            <person name="Grigoriev I.V."/>
            <person name="Nagy L.G."/>
            <person name="Martin F."/>
            <person name="Kauserud H."/>
        </authorList>
    </citation>
    <scope>NUCLEOTIDE SEQUENCE</scope>
    <source>
        <strain evidence="2">9284</strain>
    </source>
</reference>
<keyword evidence="1" id="KW-1133">Transmembrane helix</keyword>
<dbReference type="Proteomes" id="UP001221142">
    <property type="component" value="Unassembled WGS sequence"/>
</dbReference>
<evidence type="ECO:0000313" key="3">
    <source>
        <dbReference type="Proteomes" id="UP001221142"/>
    </source>
</evidence>
<name>A0AAD7C1M8_9AGAR</name>
<accession>A0AAD7C1M8</accession>
<evidence type="ECO:0000313" key="2">
    <source>
        <dbReference type="EMBL" id="KAJ7636700.1"/>
    </source>
</evidence>
<gene>
    <name evidence="2" type="ORF">FB45DRAFT_1024800</name>
</gene>
<organism evidence="2 3">
    <name type="scientific">Roridomyces roridus</name>
    <dbReference type="NCBI Taxonomy" id="1738132"/>
    <lineage>
        <taxon>Eukaryota</taxon>
        <taxon>Fungi</taxon>
        <taxon>Dikarya</taxon>
        <taxon>Basidiomycota</taxon>
        <taxon>Agaricomycotina</taxon>
        <taxon>Agaricomycetes</taxon>
        <taxon>Agaricomycetidae</taxon>
        <taxon>Agaricales</taxon>
        <taxon>Marasmiineae</taxon>
        <taxon>Mycenaceae</taxon>
        <taxon>Roridomyces</taxon>
    </lineage>
</organism>
<dbReference type="EMBL" id="JARKIF010000006">
    <property type="protein sequence ID" value="KAJ7636700.1"/>
    <property type="molecule type" value="Genomic_DNA"/>
</dbReference>
<sequence>MPLPPLWTLYGFLLLFLRFTFVLALRHSQFRHTRLATDNFRDADPSMPTNSLSDSSLRVLHF</sequence>
<keyword evidence="1" id="KW-0472">Membrane</keyword>
<feature type="transmembrane region" description="Helical" evidence="1">
    <location>
        <begin position="6"/>
        <end position="25"/>
    </location>
</feature>